<keyword evidence="5" id="KW-0418">Kinase</keyword>
<evidence type="ECO:0000256" key="3">
    <source>
        <dbReference type="ARBA" id="ARBA00022553"/>
    </source>
</evidence>
<evidence type="ECO:0000256" key="7">
    <source>
        <dbReference type="SAM" id="Phobius"/>
    </source>
</evidence>
<keyword evidence="6" id="KW-0902">Two-component regulatory system</keyword>
<reference evidence="9 10" key="1">
    <citation type="journal article" date="2018" name="Mar. Genomics">
        <title>Complete genome sequence of Marinifilaceae bacterium strain SPP2, isolated from the Antarctic marine sediment.</title>
        <authorList>
            <person name="Watanabe M."/>
            <person name="Kojima H."/>
            <person name="Fukui M."/>
        </authorList>
    </citation>
    <scope>NUCLEOTIDE SEQUENCE [LARGE SCALE GENOMIC DNA]</scope>
    <source>
        <strain evidence="9 10">SPP2</strain>
    </source>
</reference>
<evidence type="ECO:0000313" key="9">
    <source>
        <dbReference type="EMBL" id="BAX78917.1"/>
    </source>
</evidence>
<dbReference type="CDD" id="cd00075">
    <property type="entry name" value="HATPase"/>
    <property type="match status" value="1"/>
</dbReference>
<dbReference type="PROSITE" id="PS50109">
    <property type="entry name" value="HIS_KIN"/>
    <property type="match status" value="1"/>
</dbReference>
<comment type="catalytic activity">
    <reaction evidence="1">
        <text>ATP + protein L-histidine = ADP + protein N-phospho-L-histidine.</text>
        <dbReference type="EC" id="2.7.13.3"/>
    </reaction>
</comment>
<keyword evidence="7" id="KW-1133">Transmembrane helix</keyword>
<dbReference type="InterPro" id="IPR005467">
    <property type="entry name" value="His_kinase_dom"/>
</dbReference>
<dbReference type="InterPro" id="IPR036097">
    <property type="entry name" value="HisK_dim/P_sf"/>
</dbReference>
<evidence type="ECO:0000256" key="5">
    <source>
        <dbReference type="ARBA" id="ARBA00022777"/>
    </source>
</evidence>
<dbReference type="Proteomes" id="UP000218267">
    <property type="component" value="Chromosome"/>
</dbReference>
<feature type="domain" description="Histidine kinase" evidence="8">
    <location>
        <begin position="240"/>
        <end position="458"/>
    </location>
</feature>
<dbReference type="InterPro" id="IPR004358">
    <property type="entry name" value="Sig_transdc_His_kin-like_C"/>
</dbReference>
<dbReference type="SUPFAM" id="SSF55874">
    <property type="entry name" value="ATPase domain of HSP90 chaperone/DNA topoisomerase II/histidine kinase"/>
    <property type="match status" value="1"/>
</dbReference>
<dbReference type="PANTHER" id="PTHR43711">
    <property type="entry name" value="TWO-COMPONENT HISTIDINE KINASE"/>
    <property type="match status" value="1"/>
</dbReference>
<feature type="transmembrane region" description="Helical" evidence="7">
    <location>
        <begin position="188"/>
        <end position="211"/>
    </location>
</feature>
<dbReference type="Gene3D" id="3.30.450.290">
    <property type="match status" value="1"/>
</dbReference>
<name>A0A1Y1CEY6_9BACT</name>
<proteinExistence type="predicted"/>
<evidence type="ECO:0000259" key="8">
    <source>
        <dbReference type="PROSITE" id="PS50109"/>
    </source>
</evidence>
<gene>
    <name evidence="9" type="ORF">ALGA_0524</name>
</gene>
<dbReference type="EMBL" id="AP018042">
    <property type="protein sequence ID" value="BAX78917.1"/>
    <property type="molecule type" value="Genomic_DNA"/>
</dbReference>
<dbReference type="InterPro" id="IPR003594">
    <property type="entry name" value="HATPase_dom"/>
</dbReference>
<dbReference type="Gene3D" id="1.10.287.130">
    <property type="match status" value="1"/>
</dbReference>
<evidence type="ECO:0000256" key="4">
    <source>
        <dbReference type="ARBA" id="ARBA00022679"/>
    </source>
</evidence>
<organism evidence="9 10">
    <name type="scientific">Labilibaculum antarcticum</name>
    <dbReference type="NCBI Taxonomy" id="1717717"/>
    <lineage>
        <taxon>Bacteria</taxon>
        <taxon>Pseudomonadati</taxon>
        <taxon>Bacteroidota</taxon>
        <taxon>Bacteroidia</taxon>
        <taxon>Marinilabiliales</taxon>
        <taxon>Marinifilaceae</taxon>
        <taxon>Labilibaculum</taxon>
    </lineage>
</organism>
<dbReference type="InterPro" id="IPR003661">
    <property type="entry name" value="HisK_dim/P_dom"/>
</dbReference>
<dbReference type="SMART" id="SM00387">
    <property type="entry name" value="HATPase_c"/>
    <property type="match status" value="1"/>
</dbReference>
<keyword evidence="10" id="KW-1185">Reference proteome</keyword>
<keyword evidence="4" id="KW-0808">Transferase</keyword>
<keyword evidence="7" id="KW-0472">Membrane</keyword>
<accession>A0A1Y1CEY6</accession>
<evidence type="ECO:0000313" key="10">
    <source>
        <dbReference type="Proteomes" id="UP000218267"/>
    </source>
</evidence>
<dbReference type="InterPro" id="IPR021796">
    <property type="entry name" value="Tll0287-like_dom"/>
</dbReference>
<evidence type="ECO:0000256" key="2">
    <source>
        <dbReference type="ARBA" id="ARBA00012438"/>
    </source>
</evidence>
<dbReference type="InterPro" id="IPR050736">
    <property type="entry name" value="Sensor_HK_Regulatory"/>
</dbReference>
<dbReference type="InterPro" id="IPR036890">
    <property type="entry name" value="HATPase_C_sf"/>
</dbReference>
<dbReference type="SUPFAM" id="SSF47384">
    <property type="entry name" value="Homodimeric domain of signal transducing histidine kinase"/>
    <property type="match status" value="1"/>
</dbReference>
<reference evidence="10" key="2">
    <citation type="journal article" date="2020" name="Antonie Van Leeuwenhoek">
        <title>Labilibaculum antarcticum sp. nov., a novel facultative anaerobic, psychrotorelant bacterium isolated from marine sediment of Antarctica.</title>
        <authorList>
            <person name="Watanabe M."/>
            <person name="Kojima H."/>
            <person name="Fukui M."/>
        </authorList>
    </citation>
    <scope>NUCLEOTIDE SEQUENCE [LARGE SCALE GENOMIC DNA]</scope>
    <source>
        <strain evidence="10">SPP2</strain>
    </source>
</reference>
<dbReference type="Pfam" id="PF11845">
    <property type="entry name" value="Tll0287-like"/>
    <property type="match status" value="1"/>
</dbReference>
<dbReference type="AlphaFoldDB" id="A0A1Y1CEY6"/>
<dbReference type="Pfam" id="PF02518">
    <property type="entry name" value="HATPase_c"/>
    <property type="match status" value="1"/>
</dbReference>
<keyword evidence="7" id="KW-0812">Transmembrane</keyword>
<dbReference type="SMART" id="SM00388">
    <property type="entry name" value="HisKA"/>
    <property type="match status" value="1"/>
</dbReference>
<dbReference type="Gene3D" id="3.30.565.10">
    <property type="entry name" value="Histidine kinase-like ATPase, C-terminal domain"/>
    <property type="match status" value="1"/>
</dbReference>
<protein>
    <recommendedName>
        <fullName evidence="2">histidine kinase</fullName>
        <ecNumber evidence="2">2.7.13.3</ecNumber>
    </recommendedName>
</protein>
<dbReference type="CDD" id="cd00082">
    <property type="entry name" value="HisKA"/>
    <property type="match status" value="1"/>
</dbReference>
<dbReference type="GO" id="GO:0000155">
    <property type="term" value="F:phosphorelay sensor kinase activity"/>
    <property type="evidence" value="ECO:0007669"/>
    <property type="project" value="InterPro"/>
</dbReference>
<keyword evidence="3" id="KW-0597">Phosphoprotein</keyword>
<evidence type="ECO:0000256" key="6">
    <source>
        <dbReference type="ARBA" id="ARBA00023012"/>
    </source>
</evidence>
<dbReference type="PRINTS" id="PR00344">
    <property type="entry name" value="BCTRLSENSOR"/>
</dbReference>
<dbReference type="Pfam" id="PF00512">
    <property type="entry name" value="HisKA"/>
    <property type="match status" value="1"/>
</dbReference>
<dbReference type="EC" id="2.7.13.3" evidence="2"/>
<dbReference type="PANTHER" id="PTHR43711:SF26">
    <property type="entry name" value="SENSOR HISTIDINE KINASE RCSC"/>
    <property type="match status" value="1"/>
</dbReference>
<sequence>MGMSFSWNYHLVVSNNQMVVLNKSRSFFDQILVTRAWSSEHNGIYVPITEKTKPNPYLKDPFKNITSTDGIKLTKINPSYMTRQIAELNKNNYNLQFHITSLNPIRPENKATENEAKALNEFELGAKEKLEFHENDTVHEYMYMAPLVTQKSCLKCHSHQGYQEGDIRGGISISFPAEPYTNGVNKQILSLSIVHFIILILGYAGIILYHINTKKHFSIIKIKNEELNKIISTKDKFFSIIAHDLRSPISTILGYLDLLQTDYNSFSKEEQIDFISNINESAKSSFKLLNNLLLWARSQQNRIMLDVQKHNLKSTITEAIDAYLSSSKLKKISIELLVPEEIFIYSDSFTLQCVISNLFNNAIKFTPKNGVIFIKAKQENGFAEIQIIDNGVGIPEERINKLFKIEESVSTKGTNDEKGTGLGLLLCKEFIEKNNGSIQIVSKINKGTRVIFRIPTTPQS</sequence>
<dbReference type="KEGG" id="mbas:ALGA_0524"/>
<evidence type="ECO:0000256" key="1">
    <source>
        <dbReference type="ARBA" id="ARBA00000085"/>
    </source>
</evidence>